<dbReference type="AlphaFoldDB" id="A0AAD9SX00"/>
<evidence type="ECO:0008006" key="4">
    <source>
        <dbReference type="Google" id="ProtNLM"/>
    </source>
</evidence>
<comment type="caution">
    <text evidence="2">The sequence shown here is derived from an EMBL/GenBank/DDBJ whole genome shotgun (WGS) entry which is preliminary data.</text>
</comment>
<dbReference type="GO" id="GO:0019441">
    <property type="term" value="P:L-tryptophan catabolic process to kynurenine"/>
    <property type="evidence" value="ECO:0007669"/>
    <property type="project" value="InterPro"/>
</dbReference>
<evidence type="ECO:0000313" key="2">
    <source>
        <dbReference type="EMBL" id="KAK2625077.1"/>
    </source>
</evidence>
<gene>
    <name evidence="2" type="ORF">QTJ16_005446</name>
</gene>
<dbReference type="PANTHER" id="PTHR34861:SF10">
    <property type="entry name" value="CYCLASE"/>
    <property type="match status" value="1"/>
</dbReference>
<keyword evidence="3" id="KW-1185">Reference proteome</keyword>
<dbReference type="EMBL" id="JAUBYV010000008">
    <property type="protein sequence ID" value="KAK2625077.1"/>
    <property type="molecule type" value="Genomic_DNA"/>
</dbReference>
<dbReference type="InterPro" id="IPR037175">
    <property type="entry name" value="KFase_sf"/>
</dbReference>
<protein>
    <recommendedName>
        <fullName evidence="4">Cyclase</fullName>
    </recommendedName>
</protein>
<dbReference type="Proteomes" id="UP001285354">
    <property type="component" value="Unassembled WGS sequence"/>
</dbReference>
<dbReference type="GO" id="GO:0004061">
    <property type="term" value="F:arylformamidase activity"/>
    <property type="evidence" value="ECO:0007669"/>
    <property type="project" value="InterPro"/>
</dbReference>
<evidence type="ECO:0000256" key="1">
    <source>
        <dbReference type="ARBA" id="ARBA00007865"/>
    </source>
</evidence>
<accession>A0AAD9SX00</accession>
<evidence type="ECO:0000313" key="3">
    <source>
        <dbReference type="Proteomes" id="UP001285354"/>
    </source>
</evidence>
<dbReference type="Pfam" id="PF04199">
    <property type="entry name" value="Cyclase"/>
    <property type="match status" value="1"/>
</dbReference>
<organism evidence="2 3">
    <name type="scientific">Diplocarpon rosae</name>
    <dbReference type="NCBI Taxonomy" id="946125"/>
    <lineage>
        <taxon>Eukaryota</taxon>
        <taxon>Fungi</taxon>
        <taxon>Dikarya</taxon>
        <taxon>Ascomycota</taxon>
        <taxon>Pezizomycotina</taxon>
        <taxon>Leotiomycetes</taxon>
        <taxon>Helotiales</taxon>
        <taxon>Drepanopezizaceae</taxon>
        <taxon>Diplocarpon</taxon>
    </lineage>
</organism>
<comment type="similarity">
    <text evidence="1">Belongs to the Cyclase 1 superfamily.</text>
</comment>
<dbReference type="Gene3D" id="3.50.30.50">
    <property type="entry name" value="Putative cyclase"/>
    <property type="match status" value="1"/>
</dbReference>
<dbReference type="InterPro" id="IPR007325">
    <property type="entry name" value="KFase/CYL"/>
</dbReference>
<proteinExistence type="inferred from homology"/>
<dbReference type="SUPFAM" id="SSF102198">
    <property type="entry name" value="Putative cyclase"/>
    <property type="match status" value="1"/>
</dbReference>
<name>A0AAD9SX00_9HELO</name>
<reference evidence="2" key="1">
    <citation type="submission" date="2023-06" db="EMBL/GenBank/DDBJ databases">
        <title>Draft genome of Marssonina rosae.</title>
        <authorList>
            <person name="Cheng Q."/>
        </authorList>
    </citation>
    <scope>NUCLEOTIDE SEQUENCE</scope>
    <source>
        <strain evidence="2">R4</strain>
    </source>
</reference>
<dbReference type="PANTHER" id="PTHR34861">
    <property type="match status" value="1"/>
</dbReference>
<sequence length="400" mass="44892">MVTLEDSQSRFISLVRYEASQFALCYHRIIETSMVDQNSNENSRLTQISDFLTGDNKTARTLPFDPNCTKFPSRKDVPRRVDAPEGAAWVWGQNDYIGRLNLLTPTRVQAASKEIKTGDIVPLNLPLNVPNVPAFNREQFKHEIKPLVEGVAYDDKYQLNTQSGTQWDGFRHIAHIPTQTFYNGTKGTDIYGPSPDPQKCGIHHWAEHGIVGRGILLDYWTYANAKGIVYDPYDYYKISFDELQACGKAQGVDIRPASQGGDIQIGDILFIRSGFVSTYYAKSPDARAAAALRPHAIGKEDGQRWAGVGQEEAMIDWLHDCYFAAVAGDAPSFEAWPSHEDYMLHEYILALWGMPLGEMFDLEKLSRTCREKGRWIFFVTSAPNHCEGGVSSHGNALAIF</sequence>